<gene>
    <name evidence="5" type="primary">LOC115882605</name>
</gene>
<dbReference type="Pfam" id="PF13359">
    <property type="entry name" value="DDE_Tnp_4"/>
    <property type="match status" value="1"/>
</dbReference>
<evidence type="ECO:0000256" key="1">
    <source>
        <dbReference type="ARBA" id="ARBA00001968"/>
    </source>
</evidence>
<keyword evidence="4" id="KW-1185">Reference proteome</keyword>
<dbReference type="GO" id="GO:0046872">
    <property type="term" value="F:metal ion binding"/>
    <property type="evidence" value="ECO:0007669"/>
    <property type="project" value="UniProtKB-KW"/>
</dbReference>
<reference evidence="5" key="1">
    <citation type="submission" date="2025-08" db="UniProtKB">
        <authorList>
            <consortium name="RefSeq"/>
        </authorList>
    </citation>
    <scope>IDENTIFICATION</scope>
    <source>
        <tissue evidence="5">Gonads</tissue>
    </source>
</reference>
<dbReference type="Proteomes" id="UP000504635">
    <property type="component" value="Unplaced"/>
</dbReference>
<name>A0A6J2XYS6_SITOR</name>
<dbReference type="InParanoid" id="A0A6J2XYS6"/>
<comment type="cofactor">
    <cofactor evidence="1">
        <name>a divalent metal cation</name>
        <dbReference type="ChEBI" id="CHEBI:60240"/>
    </cofactor>
</comment>
<dbReference type="InterPro" id="IPR027806">
    <property type="entry name" value="HARBI1_dom"/>
</dbReference>
<sequence length="240" mass="27293">MATWRRARRSSIGNAASSGTIDAGGDGGIAVSWWAGEAIYRRRRGTNLFGELLLLTRIDNANHCIAWKYQMGHSTVHCLIRETAIAIWKALSKTYLKLPSSEEDWHKIVKEFQDQWNFPNCLGALDGKHISIQAPAKTGSQYFNYKKSFSIVLLACCDANYNFTLIDIGAYGSESDGGLQKFSFWKYDGTKPVIYSATKMFTKHKYFKSIYSRSRRSFSITDSYNETLPRTTFRSRKTDL</sequence>
<dbReference type="OrthoDB" id="6581217at2759"/>
<feature type="domain" description="DDE Tnp4" evidence="3">
    <location>
        <begin position="125"/>
        <end position="177"/>
    </location>
</feature>
<evidence type="ECO:0000259" key="3">
    <source>
        <dbReference type="Pfam" id="PF13359"/>
    </source>
</evidence>
<accession>A0A6J2XYS6</accession>
<dbReference type="GeneID" id="115882605"/>
<evidence type="ECO:0000256" key="2">
    <source>
        <dbReference type="ARBA" id="ARBA00022723"/>
    </source>
</evidence>
<dbReference type="RefSeq" id="XP_030756658.1">
    <property type="nucleotide sequence ID" value="XM_030900798.1"/>
</dbReference>
<protein>
    <submittedName>
        <fullName evidence="5">Uncharacterized protein LOC115882605</fullName>
    </submittedName>
</protein>
<dbReference type="KEGG" id="soy:115882605"/>
<dbReference type="AlphaFoldDB" id="A0A6J2XYS6"/>
<evidence type="ECO:0000313" key="4">
    <source>
        <dbReference type="Proteomes" id="UP000504635"/>
    </source>
</evidence>
<proteinExistence type="predicted"/>
<evidence type="ECO:0000313" key="5">
    <source>
        <dbReference type="RefSeq" id="XP_030756658.1"/>
    </source>
</evidence>
<organism evidence="4 5">
    <name type="scientific">Sitophilus oryzae</name>
    <name type="common">Rice weevil</name>
    <name type="synonym">Curculio oryzae</name>
    <dbReference type="NCBI Taxonomy" id="7048"/>
    <lineage>
        <taxon>Eukaryota</taxon>
        <taxon>Metazoa</taxon>
        <taxon>Ecdysozoa</taxon>
        <taxon>Arthropoda</taxon>
        <taxon>Hexapoda</taxon>
        <taxon>Insecta</taxon>
        <taxon>Pterygota</taxon>
        <taxon>Neoptera</taxon>
        <taxon>Endopterygota</taxon>
        <taxon>Coleoptera</taxon>
        <taxon>Polyphaga</taxon>
        <taxon>Cucujiformia</taxon>
        <taxon>Curculionidae</taxon>
        <taxon>Dryophthorinae</taxon>
        <taxon>Sitophilus</taxon>
    </lineage>
</organism>
<keyword evidence="2" id="KW-0479">Metal-binding</keyword>